<gene>
    <name evidence="6" type="ORF">KV110_24720</name>
</gene>
<dbReference type="InterPro" id="IPR050109">
    <property type="entry name" value="HTH-type_TetR-like_transc_reg"/>
</dbReference>
<evidence type="ECO:0000256" key="1">
    <source>
        <dbReference type="ARBA" id="ARBA00023015"/>
    </source>
</evidence>
<feature type="domain" description="HTH tetR-type" evidence="5">
    <location>
        <begin position="11"/>
        <end position="71"/>
    </location>
</feature>
<evidence type="ECO:0000256" key="4">
    <source>
        <dbReference type="PROSITE-ProRule" id="PRU00335"/>
    </source>
</evidence>
<sequence length="224" mass="24670">MARTTERRADALTRERIIEAAVELLDSAGENGLTFRALATRFETGHGAIQWHIANKAELLEAATTRAVARAIEDADLQGSPRDALHALASGVFDAVEAHPWIGVQLARPPWRDAMAEIFERVGRLVRALGAPESVQFTTTQALLHYMIGASGQNATNARFGAGGDRQQTLDTEADRWQRLDPDKYPFTRTMAARLRRHDDRVEYLAGIDLIIDGMTTTAHGGER</sequence>
<name>A0ABX8RGR6_NOCIO</name>
<evidence type="ECO:0000256" key="2">
    <source>
        <dbReference type="ARBA" id="ARBA00023125"/>
    </source>
</evidence>
<evidence type="ECO:0000313" key="6">
    <source>
        <dbReference type="EMBL" id="QXN88784.1"/>
    </source>
</evidence>
<organism evidence="6 7">
    <name type="scientific">Nocardia iowensis</name>
    <dbReference type="NCBI Taxonomy" id="204891"/>
    <lineage>
        <taxon>Bacteria</taxon>
        <taxon>Bacillati</taxon>
        <taxon>Actinomycetota</taxon>
        <taxon>Actinomycetes</taxon>
        <taxon>Mycobacteriales</taxon>
        <taxon>Nocardiaceae</taxon>
        <taxon>Nocardia</taxon>
    </lineage>
</organism>
<dbReference type="Proteomes" id="UP000694257">
    <property type="component" value="Chromosome"/>
</dbReference>
<keyword evidence="3" id="KW-0804">Transcription</keyword>
<feature type="DNA-binding region" description="H-T-H motif" evidence="4">
    <location>
        <begin position="34"/>
        <end position="53"/>
    </location>
</feature>
<dbReference type="PANTHER" id="PTHR30055">
    <property type="entry name" value="HTH-TYPE TRANSCRIPTIONAL REGULATOR RUTR"/>
    <property type="match status" value="1"/>
</dbReference>
<keyword evidence="2 4" id="KW-0238">DNA-binding</keyword>
<proteinExistence type="predicted"/>
<evidence type="ECO:0000259" key="5">
    <source>
        <dbReference type="PROSITE" id="PS50977"/>
    </source>
</evidence>
<dbReference type="Pfam" id="PF00440">
    <property type="entry name" value="TetR_N"/>
    <property type="match status" value="1"/>
</dbReference>
<dbReference type="InterPro" id="IPR004111">
    <property type="entry name" value="Repressor_TetR_C"/>
</dbReference>
<dbReference type="Pfam" id="PF02909">
    <property type="entry name" value="TetR_C_1"/>
    <property type="match status" value="1"/>
</dbReference>
<evidence type="ECO:0000313" key="7">
    <source>
        <dbReference type="Proteomes" id="UP000694257"/>
    </source>
</evidence>
<dbReference type="InterPro" id="IPR001647">
    <property type="entry name" value="HTH_TetR"/>
</dbReference>
<dbReference type="PANTHER" id="PTHR30055:SF151">
    <property type="entry name" value="TRANSCRIPTIONAL REGULATORY PROTEIN"/>
    <property type="match status" value="1"/>
</dbReference>
<accession>A0ABX8RGR6</accession>
<keyword evidence="1" id="KW-0805">Transcription regulation</keyword>
<reference evidence="6 7" key="1">
    <citation type="submission" date="2021-07" db="EMBL/GenBank/DDBJ databases">
        <title>Whole Genome Sequence of Nocardia Iowensis.</title>
        <authorList>
            <person name="Lamm A."/>
            <person name="Collins-Fairclough A.M."/>
            <person name="Bunk B."/>
            <person name="Sproer C."/>
        </authorList>
    </citation>
    <scope>NUCLEOTIDE SEQUENCE [LARGE SCALE GENOMIC DNA]</scope>
    <source>
        <strain evidence="6 7">NRRL 5646</strain>
    </source>
</reference>
<dbReference type="EMBL" id="CP078145">
    <property type="protein sequence ID" value="QXN88784.1"/>
    <property type="molecule type" value="Genomic_DNA"/>
</dbReference>
<evidence type="ECO:0000256" key="3">
    <source>
        <dbReference type="ARBA" id="ARBA00023163"/>
    </source>
</evidence>
<dbReference type="PROSITE" id="PS50977">
    <property type="entry name" value="HTH_TETR_2"/>
    <property type="match status" value="1"/>
</dbReference>
<keyword evidence="7" id="KW-1185">Reference proteome</keyword>
<protein>
    <submittedName>
        <fullName evidence="6">TetR/AcrR family transcriptional regulator C-terminal domain-containing protein</fullName>
    </submittedName>
</protein>
<dbReference type="RefSeq" id="WP_218469667.1">
    <property type="nucleotide sequence ID" value="NZ_BAABJN010000011.1"/>
</dbReference>